<evidence type="ECO:0000313" key="21">
    <source>
        <dbReference type="EMBL" id="GJQ08701.1"/>
    </source>
</evidence>
<keyword evidence="15 18" id="KW-0234">DNA repair</keyword>
<dbReference type="GO" id="GO:0006281">
    <property type="term" value="P:DNA repair"/>
    <property type="evidence" value="ECO:0007669"/>
    <property type="project" value="UniProtKB-KW"/>
</dbReference>
<keyword evidence="19" id="KW-0175">Coiled coil</keyword>
<keyword evidence="7 17" id="KW-0853">WD repeat</keyword>
<evidence type="ECO:0000256" key="10">
    <source>
        <dbReference type="ARBA" id="ARBA00022728"/>
    </source>
</evidence>
<comment type="subunit">
    <text evidence="18">Homotetramer.</text>
</comment>
<keyword evidence="10 18" id="KW-0747">Spliceosome</keyword>
<keyword evidence="16 18" id="KW-0539">Nucleus</keyword>
<evidence type="ECO:0000259" key="20">
    <source>
        <dbReference type="PROSITE" id="PS51698"/>
    </source>
</evidence>
<dbReference type="Proteomes" id="UP001061958">
    <property type="component" value="Unassembled WGS sequence"/>
</dbReference>
<dbReference type="PROSITE" id="PS00678">
    <property type="entry name" value="WD_REPEATS_1"/>
    <property type="match status" value="1"/>
</dbReference>
<dbReference type="InterPro" id="IPR038959">
    <property type="entry name" value="Prp19"/>
</dbReference>
<proteinExistence type="inferred from homology"/>
<evidence type="ECO:0000256" key="11">
    <source>
        <dbReference type="ARBA" id="ARBA00022737"/>
    </source>
</evidence>
<dbReference type="InterPro" id="IPR003613">
    <property type="entry name" value="Ubox_domain"/>
</dbReference>
<evidence type="ECO:0000256" key="18">
    <source>
        <dbReference type="RuleBase" id="RU367101"/>
    </source>
</evidence>
<comment type="caution">
    <text evidence="21">The sequence shown here is derived from an EMBL/GenBank/DDBJ whole genome shotgun (WGS) entry which is preliminary data.</text>
</comment>
<dbReference type="OrthoDB" id="687049at2759"/>
<dbReference type="EMBL" id="BQMJ01000003">
    <property type="protein sequence ID" value="GJQ08701.1"/>
    <property type="molecule type" value="Genomic_DNA"/>
</dbReference>
<evidence type="ECO:0000256" key="6">
    <source>
        <dbReference type="ARBA" id="ARBA00015618"/>
    </source>
</evidence>
<feature type="repeat" description="WD" evidence="17">
    <location>
        <begin position="264"/>
        <end position="295"/>
    </location>
</feature>
<dbReference type="PANTHER" id="PTHR43995:SF1">
    <property type="entry name" value="PRE-MRNA-PROCESSING FACTOR 19"/>
    <property type="match status" value="1"/>
</dbReference>
<dbReference type="CDD" id="cd16656">
    <property type="entry name" value="RING-Ubox_PRP19"/>
    <property type="match status" value="1"/>
</dbReference>
<keyword evidence="14 18" id="KW-0508">mRNA splicing</keyword>
<comment type="pathway">
    <text evidence="3 18">Protein modification; protein ubiquitination.</text>
</comment>
<evidence type="ECO:0000256" key="12">
    <source>
        <dbReference type="ARBA" id="ARBA00022763"/>
    </source>
</evidence>
<reference evidence="21" key="2">
    <citation type="submission" date="2022-01" db="EMBL/GenBank/DDBJ databases">
        <authorList>
            <person name="Hirooka S."/>
            <person name="Miyagishima S.Y."/>
        </authorList>
    </citation>
    <scope>NUCLEOTIDE SEQUENCE</scope>
    <source>
        <strain evidence="21">NBRC 102759</strain>
    </source>
</reference>
<organism evidence="21 22">
    <name type="scientific">Galdieria partita</name>
    <dbReference type="NCBI Taxonomy" id="83374"/>
    <lineage>
        <taxon>Eukaryota</taxon>
        <taxon>Rhodophyta</taxon>
        <taxon>Bangiophyceae</taxon>
        <taxon>Galdieriales</taxon>
        <taxon>Galdieriaceae</taxon>
        <taxon>Galdieria</taxon>
    </lineage>
</organism>
<comment type="subcellular location">
    <subcellularLocation>
        <location evidence="2 18">Nucleus</location>
    </subcellularLocation>
</comment>
<dbReference type="GO" id="GO:0061630">
    <property type="term" value="F:ubiquitin protein ligase activity"/>
    <property type="evidence" value="ECO:0007669"/>
    <property type="project" value="UniProtKB-UniRule"/>
</dbReference>
<feature type="coiled-coil region" evidence="19">
    <location>
        <begin position="101"/>
        <end position="128"/>
    </location>
</feature>
<gene>
    <name evidence="21" type="ORF">GpartN1_g492.t1</name>
</gene>
<dbReference type="InterPro" id="IPR013083">
    <property type="entry name" value="Znf_RING/FYVE/PHD"/>
</dbReference>
<evidence type="ECO:0000256" key="8">
    <source>
        <dbReference type="ARBA" id="ARBA00022664"/>
    </source>
</evidence>
<dbReference type="SMART" id="SM00504">
    <property type="entry name" value="Ubox"/>
    <property type="match status" value="1"/>
</dbReference>
<evidence type="ECO:0000256" key="5">
    <source>
        <dbReference type="ARBA" id="ARBA00012483"/>
    </source>
</evidence>
<dbReference type="GO" id="GO:0005737">
    <property type="term" value="C:cytoplasm"/>
    <property type="evidence" value="ECO:0007669"/>
    <property type="project" value="TreeGrafter"/>
</dbReference>
<dbReference type="PROSITE" id="PS50294">
    <property type="entry name" value="WD_REPEATS_REGION"/>
    <property type="match status" value="1"/>
</dbReference>
<keyword evidence="11" id="KW-0677">Repeat</keyword>
<feature type="domain" description="U-box" evidence="20">
    <location>
        <begin position="1"/>
        <end position="71"/>
    </location>
</feature>
<dbReference type="GO" id="GO:0071006">
    <property type="term" value="C:U2-type catalytic step 1 spliceosome"/>
    <property type="evidence" value="ECO:0007669"/>
    <property type="project" value="TreeGrafter"/>
</dbReference>
<dbReference type="InterPro" id="IPR055340">
    <property type="entry name" value="RING-Ubox_PRP19"/>
</dbReference>
<dbReference type="SMART" id="SM00320">
    <property type="entry name" value="WD40"/>
    <property type="match status" value="5"/>
</dbReference>
<evidence type="ECO:0000256" key="9">
    <source>
        <dbReference type="ARBA" id="ARBA00022679"/>
    </source>
</evidence>
<evidence type="ECO:0000256" key="3">
    <source>
        <dbReference type="ARBA" id="ARBA00004906"/>
    </source>
</evidence>
<evidence type="ECO:0000256" key="14">
    <source>
        <dbReference type="ARBA" id="ARBA00023187"/>
    </source>
</evidence>
<evidence type="ECO:0000256" key="7">
    <source>
        <dbReference type="ARBA" id="ARBA00022574"/>
    </source>
</evidence>
<dbReference type="SUPFAM" id="SSF57850">
    <property type="entry name" value="RING/U-box"/>
    <property type="match status" value="1"/>
</dbReference>
<dbReference type="InterPro" id="IPR036322">
    <property type="entry name" value="WD40_repeat_dom_sf"/>
</dbReference>
<keyword evidence="12 18" id="KW-0227">DNA damage</keyword>
<evidence type="ECO:0000256" key="4">
    <source>
        <dbReference type="ARBA" id="ARBA00006388"/>
    </source>
</evidence>
<dbReference type="PROSITE" id="PS51698">
    <property type="entry name" value="U_BOX"/>
    <property type="match status" value="1"/>
</dbReference>
<evidence type="ECO:0000256" key="2">
    <source>
        <dbReference type="ARBA" id="ARBA00004123"/>
    </source>
</evidence>
<name>A0A9C7PRV3_9RHOD</name>
<dbReference type="EC" id="2.3.2.27" evidence="5 18"/>
<evidence type="ECO:0000256" key="17">
    <source>
        <dbReference type="PROSITE-ProRule" id="PRU00221"/>
    </source>
</evidence>
<accession>A0A9C7PRV3</accession>
<dbReference type="FunFam" id="3.30.40.10:FF:000027">
    <property type="entry name" value="Pre-mRNA-processing factor 19, putative"/>
    <property type="match status" value="1"/>
</dbReference>
<comment type="catalytic activity">
    <reaction evidence="1 18">
        <text>S-ubiquitinyl-[E2 ubiquitin-conjugating enzyme]-L-cysteine + [acceptor protein]-L-lysine = [E2 ubiquitin-conjugating enzyme]-L-cysteine + N(6)-ubiquitinyl-[acceptor protein]-L-lysine.</text>
        <dbReference type="EC" id="2.3.2.27"/>
    </reaction>
</comment>
<evidence type="ECO:0000256" key="19">
    <source>
        <dbReference type="SAM" id="Coils"/>
    </source>
</evidence>
<reference evidence="21" key="1">
    <citation type="journal article" date="2022" name="Proc. Natl. Acad. Sci. U.S.A.">
        <title>Life cycle and functional genomics of the unicellular red alga Galdieria for elucidating algal and plant evolution and industrial use.</title>
        <authorList>
            <person name="Hirooka S."/>
            <person name="Itabashi T."/>
            <person name="Ichinose T.M."/>
            <person name="Onuma R."/>
            <person name="Fujiwara T."/>
            <person name="Yamashita S."/>
            <person name="Jong L.W."/>
            <person name="Tomita R."/>
            <person name="Iwane A.H."/>
            <person name="Miyagishima S.Y."/>
        </authorList>
    </citation>
    <scope>NUCLEOTIDE SEQUENCE</scope>
    <source>
        <strain evidence="21">NBRC 102759</strain>
    </source>
</reference>
<sequence>MYCAISGVVPDEPVVSKKSGHLFEKRLILKHIQTTGKCPVTDEDLTEQDLIAVQENVIVRPRTSSATSIPSLLSLFQSEWDSVVSEMYQLKKQLHDTKQQLAQALYENDAAKRVIARLLKERDEALELAKQGTTNTGTTTNGAMNRETAEDVNNTVHNEEDFNMEVEDNTGVVLLPPLVLEQIDKTSQELISYRKNRKVSASGISKERMESYREEKNLKVHTGKEKEIVALSQSPKDSSLLFSAGKDKTVKLFTLETEKTLISVSAHKAPLTDLVVHPNENIFITSSIDNTAVVWHWGNGDKSKPKASNTVNIHEGAVTQLSLHPCLSYFVTASEDCTWAFHDLESGDCLSRATKGSTGIASIGIHPDGLILGTGFSNGELNIWDIREMKVALSIRESSSVDDTAKISSLSFSENGYHMASMNHTLVELWDLRKPGTAIRNWNVVEGRKCCFDSSGVYLGVLCANEVKIMETKKGLEGLNIVSSRDLSSNDSLTTILLAKDMERIILGDVKGCIHVLNIPE</sequence>
<dbReference type="Gene3D" id="3.30.40.10">
    <property type="entry name" value="Zinc/RING finger domain, C3HC4 (zinc finger)"/>
    <property type="match status" value="1"/>
</dbReference>
<evidence type="ECO:0000256" key="13">
    <source>
        <dbReference type="ARBA" id="ARBA00022786"/>
    </source>
</evidence>
<keyword evidence="9 18" id="KW-0808">Transferase</keyword>
<keyword evidence="13 18" id="KW-0833">Ubl conjugation pathway</keyword>
<dbReference type="InterPro" id="IPR019775">
    <property type="entry name" value="WD40_repeat_CS"/>
</dbReference>
<comment type="function">
    <text evidence="18">Ubiquitin-protein ligase which is mainly involved pre-mRNA splicing and DNA repair. Required for pre-mRNA splicing as component of the spliceosome.</text>
</comment>
<keyword evidence="8 18" id="KW-0507">mRNA processing</keyword>
<comment type="similarity">
    <text evidence="4 18">Belongs to the WD repeat PRP19 family.</text>
</comment>
<dbReference type="InterPro" id="IPR015943">
    <property type="entry name" value="WD40/YVTN_repeat-like_dom_sf"/>
</dbReference>
<dbReference type="GO" id="GO:0000974">
    <property type="term" value="C:Prp19 complex"/>
    <property type="evidence" value="ECO:0007669"/>
    <property type="project" value="UniProtKB-UniRule"/>
</dbReference>
<dbReference type="Pfam" id="PF00400">
    <property type="entry name" value="WD40"/>
    <property type="match status" value="3"/>
</dbReference>
<dbReference type="Gene3D" id="2.130.10.10">
    <property type="entry name" value="YVTN repeat-like/Quinoprotein amine dehydrogenase"/>
    <property type="match status" value="1"/>
</dbReference>
<feature type="repeat" description="WD" evidence="17">
    <location>
        <begin position="353"/>
        <end position="394"/>
    </location>
</feature>
<dbReference type="SUPFAM" id="SSF50978">
    <property type="entry name" value="WD40 repeat-like"/>
    <property type="match status" value="1"/>
</dbReference>
<protein>
    <recommendedName>
        <fullName evidence="6 18">Pre-mRNA-processing factor 19</fullName>
        <ecNumber evidence="5 18">2.3.2.27</ecNumber>
    </recommendedName>
</protein>
<keyword evidence="22" id="KW-1185">Reference proteome</keyword>
<dbReference type="GO" id="GO:0070534">
    <property type="term" value="P:protein K63-linked ubiquitination"/>
    <property type="evidence" value="ECO:0007669"/>
    <property type="project" value="UniProtKB-UniRule"/>
</dbReference>
<dbReference type="InterPro" id="IPR013915">
    <property type="entry name" value="Prp19_cc"/>
</dbReference>
<dbReference type="PANTHER" id="PTHR43995">
    <property type="entry name" value="PRE-MRNA-PROCESSING FACTOR 19"/>
    <property type="match status" value="1"/>
</dbReference>
<dbReference type="PROSITE" id="PS50082">
    <property type="entry name" value="WD_REPEATS_2"/>
    <property type="match status" value="2"/>
</dbReference>
<evidence type="ECO:0000313" key="22">
    <source>
        <dbReference type="Proteomes" id="UP001061958"/>
    </source>
</evidence>
<evidence type="ECO:0000256" key="1">
    <source>
        <dbReference type="ARBA" id="ARBA00000900"/>
    </source>
</evidence>
<dbReference type="GO" id="GO:0000398">
    <property type="term" value="P:mRNA splicing, via spliceosome"/>
    <property type="evidence" value="ECO:0007669"/>
    <property type="project" value="InterPro"/>
</dbReference>
<dbReference type="AlphaFoldDB" id="A0A9C7PRV3"/>
<dbReference type="InterPro" id="IPR001680">
    <property type="entry name" value="WD40_rpt"/>
</dbReference>
<evidence type="ECO:0000256" key="16">
    <source>
        <dbReference type="ARBA" id="ARBA00023242"/>
    </source>
</evidence>
<evidence type="ECO:0000256" key="15">
    <source>
        <dbReference type="ARBA" id="ARBA00023204"/>
    </source>
</evidence>
<dbReference type="Pfam" id="PF08606">
    <property type="entry name" value="Prp19"/>
    <property type="match status" value="1"/>
</dbReference>